<dbReference type="EMBL" id="BAAAZN010000003">
    <property type="protein sequence ID" value="GAA3534628.1"/>
    <property type="molecule type" value="Genomic_DNA"/>
</dbReference>
<keyword evidence="1" id="KW-0812">Transmembrane</keyword>
<protein>
    <submittedName>
        <fullName evidence="2">Uncharacterized protein</fullName>
    </submittedName>
</protein>
<keyword evidence="1" id="KW-1133">Transmembrane helix</keyword>
<keyword evidence="1" id="KW-0472">Membrane</keyword>
<evidence type="ECO:0000256" key="1">
    <source>
        <dbReference type="SAM" id="Phobius"/>
    </source>
</evidence>
<name>A0ABP6VGS3_9PSEU</name>
<reference evidence="3" key="1">
    <citation type="journal article" date="2019" name="Int. J. Syst. Evol. Microbiol.">
        <title>The Global Catalogue of Microorganisms (GCM) 10K type strain sequencing project: providing services to taxonomists for standard genome sequencing and annotation.</title>
        <authorList>
            <consortium name="The Broad Institute Genomics Platform"/>
            <consortium name="The Broad Institute Genome Sequencing Center for Infectious Disease"/>
            <person name="Wu L."/>
            <person name="Ma J."/>
        </authorList>
    </citation>
    <scope>NUCLEOTIDE SEQUENCE [LARGE SCALE GENOMIC DNA]</scope>
    <source>
        <strain evidence="3">JCM 16898</strain>
    </source>
</reference>
<feature type="transmembrane region" description="Helical" evidence="1">
    <location>
        <begin position="45"/>
        <end position="66"/>
    </location>
</feature>
<evidence type="ECO:0000313" key="2">
    <source>
        <dbReference type="EMBL" id="GAA3534628.1"/>
    </source>
</evidence>
<accession>A0ABP6VGS3</accession>
<sequence>MTTLDWRRAVYAVLALPAYLGGARAQRWLAWRVLGVPPREGRPRLAAALGTSVLAFVLAMLIWYLVGRIATYGLFWDPATAGESWGGPGLAGAWIVHFFCAFGMTVPAMWLLRPLTEVQLRLLPGRTVAEKRTVAT</sequence>
<organism evidence="2 3">
    <name type="scientific">Amycolatopsis ultiminotia</name>
    <dbReference type="NCBI Taxonomy" id="543629"/>
    <lineage>
        <taxon>Bacteria</taxon>
        <taxon>Bacillati</taxon>
        <taxon>Actinomycetota</taxon>
        <taxon>Actinomycetes</taxon>
        <taxon>Pseudonocardiales</taxon>
        <taxon>Pseudonocardiaceae</taxon>
        <taxon>Amycolatopsis</taxon>
    </lineage>
</organism>
<dbReference type="RefSeq" id="WP_344857393.1">
    <property type="nucleotide sequence ID" value="NZ_BAAAZN010000003.1"/>
</dbReference>
<proteinExistence type="predicted"/>
<dbReference type="Proteomes" id="UP001500689">
    <property type="component" value="Unassembled WGS sequence"/>
</dbReference>
<gene>
    <name evidence="2" type="ORF">GCM10022222_17710</name>
</gene>
<comment type="caution">
    <text evidence="2">The sequence shown here is derived from an EMBL/GenBank/DDBJ whole genome shotgun (WGS) entry which is preliminary data.</text>
</comment>
<feature type="transmembrane region" description="Helical" evidence="1">
    <location>
        <begin position="91"/>
        <end position="112"/>
    </location>
</feature>
<evidence type="ECO:0000313" key="3">
    <source>
        <dbReference type="Proteomes" id="UP001500689"/>
    </source>
</evidence>
<keyword evidence="3" id="KW-1185">Reference proteome</keyword>